<dbReference type="InterPro" id="IPR018707">
    <property type="entry name" value="LpxR"/>
</dbReference>
<accession>A0A926NNR3</accession>
<name>A0A926NNR3_9SPHI</name>
<dbReference type="AlphaFoldDB" id="A0A926NNR3"/>
<feature type="signal peptide" evidence="1">
    <location>
        <begin position="1"/>
        <end position="20"/>
    </location>
</feature>
<dbReference type="InterPro" id="IPR037107">
    <property type="entry name" value="Put_OMP_sf"/>
</dbReference>
<proteinExistence type="predicted"/>
<reference evidence="2" key="1">
    <citation type="submission" date="2020-09" db="EMBL/GenBank/DDBJ databases">
        <title>Novel species of Mucilaginibacter isolated from a glacier on the Tibetan Plateau.</title>
        <authorList>
            <person name="Liu Q."/>
            <person name="Xin Y.-H."/>
        </authorList>
    </citation>
    <scope>NUCLEOTIDE SEQUENCE</scope>
    <source>
        <strain evidence="2">ZB1P21</strain>
    </source>
</reference>
<feature type="chain" id="PRO_5037020492" evidence="1">
    <location>
        <begin position="21"/>
        <end position="323"/>
    </location>
</feature>
<dbReference type="EMBL" id="JACWMX010000006">
    <property type="protein sequence ID" value="MBD1394551.1"/>
    <property type="molecule type" value="Genomic_DNA"/>
</dbReference>
<evidence type="ECO:0000313" key="3">
    <source>
        <dbReference type="Proteomes" id="UP000619078"/>
    </source>
</evidence>
<evidence type="ECO:0000313" key="2">
    <source>
        <dbReference type="EMBL" id="MBD1394551.1"/>
    </source>
</evidence>
<sequence>MKIKLLALTLCLLSGVSLFAQNRGHEIGFQSDNDSFLGQGSDRYYTNGFFLFYRFAKDPLTMGKRMRDRVANSVFTVELGQKIYNAQSGNLPSADYVDRPFAGYLYLGLTGNVLYKNETSVRLGAKVGVIGPAAGGYTVQKFIHNTFGFYELNSWQYQVRNAAQVNLNLDVDKLIARASAADLTFSGYLNLGTGFNAVGIGPMLRLGNFNQLYQSVSTQSTASKVNNNLLHKTELFFYYKPQVNAVVYDATAQGNIFKDHPEPGTQEIVGDINHFVFSNKLGVSLASSRIVLDASVFINTREVKQMVKSTHQWGSLTLLYRFD</sequence>
<evidence type="ECO:0000256" key="1">
    <source>
        <dbReference type="SAM" id="SignalP"/>
    </source>
</evidence>
<keyword evidence="3" id="KW-1185">Reference proteome</keyword>
<dbReference type="RefSeq" id="WP_191164289.1">
    <property type="nucleotide sequence ID" value="NZ_JACWMX010000006.1"/>
</dbReference>
<gene>
    <name evidence="2" type="ORF">IDJ76_15680</name>
</gene>
<organism evidence="2 3">
    <name type="scientific">Mucilaginibacter glaciei</name>
    <dbReference type="NCBI Taxonomy" id="2772109"/>
    <lineage>
        <taxon>Bacteria</taxon>
        <taxon>Pseudomonadati</taxon>
        <taxon>Bacteroidota</taxon>
        <taxon>Sphingobacteriia</taxon>
        <taxon>Sphingobacteriales</taxon>
        <taxon>Sphingobacteriaceae</taxon>
        <taxon>Mucilaginibacter</taxon>
    </lineage>
</organism>
<comment type="caution">
    <text evidence="2">The sequence shown here is derived from an EMBL/GenBank/DDBJ whole genome shotgun (WGS) entry which is preliminary data.</text>
</comment>
<dbReference type="Proteomes" id="UP000619078">
    <property type="component" value="Unassembled WGS sequence"/>
</dbReference>
<keyword evidence="1" id="KW-0732">Signal</keyword>
<protein>
    <submittedName>
        <fullName evidence="2">Lipid A deacylase LpxR family protein</fullName>
    </submittedName>
</protein>
<dbReference type="Gene3D" id="2.40.128.140">
    <property type="entry name" value="Outer membrane protein"/>
    <property type="match status" value="1"/>
</dbReference>
<dbReference type="Pfam" id="PF09982">
    <property type="entry name" value="LpxR"/>
    <property type="match status" value="1"/>
</dbReference>